<evidence type="ECO:0000313" key="3">
    <source>
        <dbReference type="Proteomes" id="UP001596302"/>
    </source>
</evidence>
<dbReference type="Proteomes" id="UP001596302">
    <property type="component" value="Unassembled WGS sequence"/>
</dbReference>
<comment type="caution">
    <text evidence="2">The sequence shown here is derived from an EMBL/GenBank/DDBJ whole genome shotgun (WGS) entry which is preliminary data.</text>
</comment>
<evidence type="ECO:0000313" key="2">
    <source>
        <dbReference type="EMBL" id="MFC5992963.1"/>
    </source>
</evidence>
<feature type="region of interest" description="Disordered" evidence="1">
    <location>
        <begin position="76"/>
        <end position="97"/>
    </location>
</feature>
<evidence type="ECO:0008006" key="4">
    <source>
        <dbReference type="Google" id="ProtNLM"/>
    </source>
</evidence>
<organism evidence="2 3">
    <name type="scientific">Pseudonocardia hispaniensis</name>
    <dbReference type="NCBI Taxonomy" id="904933"/>
    <lineage>
        <taxon>Bacteria</taxon>
        <taxon>Bacillati</taxon>
        <taxon>Actinomycetota</taxon>
        <taxon>Actinomycetes</taxon>
        <taxon>Pseudonocardiales</taxon>
        <taxon>Pseudonocardiaceae</taxon>
        <taxon>Pseudonocardia</taxon>
    </lineage>
</organism>
<gene>
    <name evidence="2" type="ORF">ACFQE5_01910</name>
</gene>
<protein>
    <recommendedName>
        <fullName evidence="4">DUF5709 domain-containing protein</fullName>
    </recommendedName>
</protein>
<reference evidence="3" key="1">
    <citation type="journal article" date="2019" name="Int. J. Syst. Evol. Microbiol.">
        <title>The Global Catalogue of Microorganisms (GCM) 10K type strain sequencing project: providing services to taxonomists for standard genome sequencing and annotation.</title>
        <authorList>
            <consortium name="The Broad Institute Genomics Platform"/>
            <consortium name="The Broad Institute Genome Sequencing Center for Infectious Disease"/>
            <person name="Wu L."/>
            <person name="Ma J."/>
        </authorList>
    </citation>
    <scope>NUCLEOTIDE SEQUENCE [LARGE SCALE GENOMIC DNA]</scope>
    <source>
        <strain evidence="3">CCM 8391</strain>
    </source>
</reference>
<dbReference type="EMBL" id="JBHSQW010000002">
    <property type="protein sequence ID" value="MFC5992963.1"/>
    <property type="molecule type" value="Genomic_DNA"/>
</dbReference>
<accession>A0ABW1IWX8</accession>
<sequence>MSDPLRLDAQSRAYREMDAVERYGDIELGAHAEAEHEPATSLDGIRLPEDYEAELWDAGREQPKTPDAAREALAARIADPTAPDGPESVGAYDDLED</sequence>
<dbReference type="RefSeq" id="WP_379582053.1">
    <property type="nucleotide sequence ID" value="NZ_JBHSQW010000002.1"/>
</dbReference>
<keyword evidence="3" id="KW-1185">Reference proteome</keyword>
<proteinExistence type="predicted"/>
<name>A0ABW1IWX8_9PSEU</name>
<evidence type="ECO:0000256" key="1">
    <source>
        <dbReference type="SAM" id="MobiDB-lite"/>
    </source>
</evidence>